<dbReference type="Pfam" id="PF00668">
    <property type="entry name" value="Condensation"/>
    <property type="match status" value="1"/>
</dbReference>
<dbReference type="Gene3D" id="3.30.559.30">
    <property type="entry name" value="Nonribosomal peptide synthetase, condensation domain"/>
    <property type="match status" value="1"/>
</dbReference>
<accession>A0ABR5HQ75</accession>
<proteinExistence type="predicted"/>
<dbReference type="RefSeq" id="WP_048574616.1">
    <property type="nucleotide sequence ID" value="NZ_LFEH01000308.1"/>
</dbReference>
<evidence type="ECO:0000313" key="2">
    <source>
        <dbReference type="EMBL" id="KMS65949.1"/>
    </source>
</evidence>
<reference evidence="2 3" key="1">
    <citation type="submission" date="2015-06" db="EMBL/GenBank/DDBJ databases">
        <title>Draft genome sequence of Streptomyces leeuwenhoekii C58, which produces the novel lasso peptide, chaxapeptin.</title>
        <authorList>
            <person name="Yi Y."/>
            <person name="Hai D."/>
            <person name="Jaspars M."/>
            <person name="Sheng H."/>
            <person name="Rateb M.E."/>
            <person name="Bull A."/>
            <person name="Goodfellow M."/>
            <person name="Asenjo J.A."/>
            <person name="Ebel R."/>
        </authorList>
    </citation>
    <scope>NUCLEOTIDE SEQUENCE [LARGE SCALE GENOMIC DNA]</scope>
    <source>
        <strain evidence="2 3">C58</strain>
    </source>
</reference>
<keyword evidence="3" id="KW-1185">Reference proteome</keyword>
<feature type="domain" description="Condensation" evidence="1">
    <location>
        <begin position="1"/>
        <end position="92"/>
    </location>
</feature>
<dbReference type="Proteomes" id="UP000037274">
    <property type="component" value="Unassembled WGS sequence"/>
</dbReference>
<dbReference type="PANTHER" id="PTHR45527">
    <property type="entry name" value="NONRIBOSOMAL PEPTIDE SYNTHETASE"/>
    <property type="match status" value="1"/>
</dbReference>
<feature type="non-terminal residue" evidence="2">
    <location>
        <position position="1"/>
    </location>
</feature>
<dbReference type="SUPFAM" id="SSF52777">
    <property type="entry name" value="CoA-dependent acyltransferases"/>
    <property type="match status" value="1"/>
</dbReference>
<sequence length="92" mass="10501">LARWAEQEDIAVGTVTAGRERAELHDVVGMFVNTLVLRARVRPELSFRELLRQARTTVLDAFAHQEVPFEQVVDALQPERDTSRTPLFQVMV</sequence>
<dbReference type="InterPro" id="IPR001242">
    <property type="entry name" value="Condensation_dom"/>
</dbReference>
<comment type="caution">
    <text evidence="2">The sequence shown here is derived from an EMBL/GenBank/DDBJ whole genome shotgun (WGS) entry which is preliminary data.</text>
</comment>
<name>A0ABR5HQ75_STRLW</name>
<evidence type="ECO:0000259" key="1">
    <source>
        <dbReference type="Pfam" id="PF00668"/>
    </source>
</evidence>
<feature type="non-terminal residue" evidence="2">
    <location>
        <position position="92"/>
    </location>
</feature>
<protein>
    <recommendedName>
        <fullName evidence="1">Condensation domain-containing protein</fullName>
    </recommendedName>
</protein>
<organism evidence="2 3">
    <name type="scientific">Streptomyces leeuwenhoekii</name>
    <dbReference type="NCBI Taxonomy" id="1437453"/>
    <lineage>
        <taxon>Bacteria</taxon>
        <taxon>Bacillati</taxon>
        <taxon>Actinomycetota</taxon>
        <taxon>Actinomycetes</taxon>
        <taxon>Kitasatosporales</taxon>
        <taxon>Streptomycetaceae</taxon>
        <taxon>Streptomyces</taxon>
    </lineage>
</organism>
<evidence type="ECO:0000313" key="3">
    <source>
        <dbReference type="Proteomes" id="UP000037274"/>
    </source>
</evidence>
<dbReference type="EMBL" id="LFEH01000308">
    <property type="protein sequence ID" value="KMS65949.1"/>
    <property type="molecule type" value="Genomic_DNA"/>
</dbReference>
<dbReference type="PANTHER" id="PTHR45527:SF1">
    <property type="entry name" value="FATTY ACID SYNTHASE"/>
    <property type="match status" value="1"/>
</dbReference>
<gene>
    <name evidence="2" type="ORF">ACH49_30085</name>
</gene>